<protein>
    <submittedName>
        <fullName evidence="1">Uncharacterized protein</fullName>
    </submittedName>
</protein>
<proteinExistence type="predicted"/>
<dbReference type="OrthoDB" id="9809583at2"/>
<evidence type="ECO:0000313" key="2">
    <source>
        <dbReference type="Proteomes" id="UP000031631"/>
    </source>
</evidence>
<sequence length="274" mass="30512">MMYQRLLALALILSTGITQGKGALENPKPGDPMSGIGTIYGWNCDAELIEIQIDDGGRIQVPYGSTRGDTQKACGDTDNGFVTQFNFGLLSNGEHRIRLYVDGTREQDRNFLVTRLDKPYMRGLKGSSIVTEFPDKDHDLTLTWSESAQNFQISRIEPTGHHPLPDFNGLWRVRNSAGNVLFQTSAGYRDSDPWLTLSMLDMDFNSVQIYSGLLEGRSAVVDDEFSSVDAAFEMELIDANEMRMTVVHCNPASSCNIRAGDVFTLLRQENVNQD</sequence>
<reference evidence="1 2" key="1">
    <citation type="journal article" date="2014" name="PLoS ONE">
        <title>Physiological and genomic features of a novel sulfur-oxidizing gammaproteobacterium belonging to a previously uncultivated symbiotic lineage isolated from a hydrothermal vent.</title>
        <authorList>
            <person name="Nunoura T."/>
            <person name="Takaki Y."/>
            <person name="Kazama H."/>
            <person name="Kakuta J."/>
            <person name="Shimamura S."/>
            <person name="Makita H."/>
            <person name="Hirai M."/>
            <person name="Miyazaki M."/>
            <person name="Takai K."/>
        </authorList>
    </citation>
    <scope>NUCLEOTIDE SEQUENCE [LARGE SCALE GENOMIC DNA]</scope>
    <source>
        <strain evidence="1 2">Hiromi1</strain>
    </source>
</reference>
<keyword evidence="2" id="KW-1185">Reference proteome</keyword>
<name>A0A7U6GHH9_9GAMM</name>
<evidence type="ECO:0000313" key="1">
    <source>
        <dbReference type="EMBL" id="BAO43759.1"/>
    </source>
</evidence>
<dbReference type="KEGG" id="tbn:TBH_C0824"/>
<organism evidence="1 2">
    <name type="scientific">Thiolapillus brandeum</name>
    <dbReference type="NCBI Taxonomy" id="1076588"/>
    <lineage>
        <taxon>Bacteria</taxon>
        <taxon>Pseudomonadati</taxon>
        <taxon>Pseudomonadota</taxon>
        <taxon>Gammaproteobacteria</taxon>
        <taxon>Chromatiales</taxon>
        <taxon>Sedimenticolaceae</taxon>
        <taxon>Thiolapillus</taxon>
    </lineage>
</organism>
<dbReference type="Proteomes" id="UP000031631">
    <property type="component" value="Chromosome"/>
</dbReference>
<dbReference type="EMBL" id="AP012273">
    <property type="protein sequence ID" value="BAO43759.1"/>
    <property type="molecule type" value="Genomic_DNA"/>
</dbReference>
<dbReference type="AlphaFoldDB" id="A0A7U6GHH9"/>
<gene>
    <name evidence="1" type="ORF">TBH_C0824</name>
</gene>
<accession>A0A7U6GHH9</accession>
<dbReference type="RefSeq" id="WP_041065801.1">
    <property type="nucleotide sequence ID" value="NZ_AP012273.1"/>
</dbReference>